<comment type="caution">
    <text evidence="2">The sequence shown here is derived from an EMBL/GenBank/DDBJ whole genome shotgun (WGS) entry which is preliminary data.</text>
</comment>
<gene>
    <name evidence="2" type="ORF">IPO85_05325</name>
</gene>
<dbReference type="SUPFAM" id="SSF51445">
    <property type="entry name" value="(Trans)glycosidases"/>
    <property type="match status" value="1"/>
</dbReference>
<evidence type="ECO:0000256" key="1">
    <source>
        <dbReference type="SAM" id="SignalP"/>
    </source>
</evidence>
<sequence length="678" mass="75282">MNIKYYIFCLLVGFSWLSHGQTNINIDPNKKLQIIDGFGAHQGGDVVNQAWWLNLYYDDMGCSIYRLDLTPKLKAPVSDLSYFSPWFMGSATKSVFNFEDQANPNGPENNRVRTYTGPNDYSRTFGGRQAPIAVMGPDIEKNMNLFSFPNDAAVVEGFKKKAQLGDFKLMGSIWSPVPWVKVSSGNRYPENWWPGPVVNTPWPFIWGGNFSGGRLDVSGTPLAVFNDVSVGGTGPTSSLTQFVRSTAAYVLGLKRLYKVPFYSISIQNELNFEVFYSCATYPLSSQYITAVKAIRAEFDKYPELKNIRIMGPEDLLGGDSYGMWEYGGPTHKNLQYLKNIEADPAASKAVDFYCIHGYANDGVSSAGANPRQWDWWVNGWTTSPAQGIPANVKGFASFNKKSWMTETSGENKDWLYPKTGFPGDGGLGVAIRIHQALTTGRQSAWVYWTFTDSDDAGNVSASGLSNQAAGAIAPKYVGAKHFFKYIRPNSNRVEVVSTGNNAILSSAYFNDSSKTITAVLLNTSSTSQTVQIKLALADMRFNVYSSNENNYWKTSSVDLKSGTISLTMNPYSVTTLNGSLPTTQVNNPKSDVITEMTLSPNPWYHHANIHFNLKHSGLVHIDVLNLYGQVVENIWNEPLSSGNHNIPMKQDLLTPGIYYIKVRMANDMNIVRMIKLNE</sequence>
<organism evidence="2 3">
    <name type="scientific">Candidatus Defluviibacterium haderslevense</name>
    <dbReference type="NCBI Taxonomy" id="2981993"/>
    <lineage>
        <taxon>Bacteria</taxon>
        <taxon>Pseudomonadati</taxon>
        <taxon>Bacteroidota</taxon>
        <taxon>Saprospiria</taxon>
        <taxon>Saprospirales</taxon>
        <taxon>Saprospiraceae</taxon>
        <taxon>Candidatus Defluviibacterium</taxon>
    </lineage>
</organism>
<dbReference type="AlphaFoldDB" id="A0A9D7S747"/>
<protein>
    <submittedName>
        <fullName evidence="2">T9SS type A sorting domain-containing protein</fullName>
    </submittedName>
</protein>
<dbReference type="NCBIfam" id="TIGR04183">
    <property type="entry name" value="Por_Secre_tail"/>
    <property type="match status" value="1"/>
</dbReference>
<dbReference type="PANTHER" id="PTHR42767">
    <property type="entry name" value="ENDO-BETA-1,6-GALACTANASE"/>
    <property type="match status" value="1"/>
</dbReference>
<accession>A0A9D7S747</accession>
<dbReference type="PANTHER" id="PTHR42767:SF1">
    <property type="entry name" value="ENDO-BETA-1,6-GALACTANASE-LIKE DOMAIN-CONTAINING PROTEIN"/>
    <property type="match status" value="1"/>
</dbReference>
<name>A0A9D7S747_9BACT</name>
<dbReference type="GO" id="GO:0004553">
    <property type="term" value="F:hydrolase activity, hydrolyzing O-glycosyl compounds"/>
    <property type="evidence" value="ECO:0007669"/>
    <property type="project" value="InterPro"/>
</dbReference>
<keyword evidence="1" id="KW-0732">Signal</keyword>
<feature type="signal peptide" evidence="1">
    <location>
        <begin position="1"/>
        <end position="20"/>
    </location>
</feature>
<dbReference type="Gene3D" id="3.20.20.80">
    <property type="entry name" value="Glycosidases"/>
    <property type="match status" value="1"/>
</dbReference>
<dbReference type="InterPro" id="IPR039743">
    <property type="entry name" value="6GAL/EXGAL"/>
</dbReference>
<dbReference type="InterPro" id="IPR017853">
    <property type="entry name" value="GH"/>
</dbReference>
<dbReference type="InterPro" id="IPR013780">
    <property type="entry name" value="Glyco_hydro_b"/>
</dbReference>
<evidence type="ECO:0000313" key="3">
    <source>
        <dbReference type="Proteomes" id="UP000808349"/>
    </source>
</evidence>
<dbReference type="Proteomes" id="UP000808349">
    <property type="component" value="Unassembled WGS sequence"/>
</dbReference>
<dbReference type="EMBL" id="JADKFW010000004">
    <property type="protein sequence ID" value="MBK9716928.1"/>
    <property type="molecule type" value="Genomic_DNA"/>
</dbReference>
<feature type="chain" id="PRO_5038516694" evidence="1">
    <location>
        <begin position="21"/>
        <end position="678"/>
    </location>
</feature>
<evidence type="ECO:0000313" key="2">
    <source>
        <dbReference type="EMBL" id="MBK9716928.1"/>
    </source>
</evidence>
<dbReference type="InterPro" id="IPR026444">
    <property type="entry name" value="Secre_tail"/>
</dbReference>
<dbReference type="Gene3D" id="2.60.40.1180">
    <property type="entry name" value="Golgi alpha-mannosidase II"/>
    <property type="match status" value="1"/>
</dbReference>
<reference evidence="2 3" key="1">
    <citation type="submission" date="2020-10" db="EMBL/GenBank/DDBJ databases">
        <title>Connecting structure to function with the recovery of over 1000 high-quality activated sludge metagenome-assembled genomes encoding full-length rRNA genes using long-read sequencing.</title>
        <authorList>
            <person name="Singleton C.M."/>
            <person name="Petriglieri F."/>
            <person name="Kristensen J.M."/>
            <person name="Kirkegaard R.H."/>
            <person name="Michaelsen T.Y."/>
            <person name="Andersen M.H."/>
            <person name="Karst S.M."/>
            <person name="Dueholm M.S."/>
            <person name="Nielsen P.H."/>
            <person name="Albertsen M."/>
        </authorList>
    </citation>
    <scope>NUCLEOTIDE SEQUENCE [LARGE SCALE GENOMIC DNA]</scope>
    <source>
        <strain evidence="2">Ribe_18-Q3-R11-54_BAT3C.373</strain>
    </source>
</reference>
<proteinExistence type="predicted"/>